<comment type="catalytic activity">
    <reaction evidence="6">
        <text>Fe-coproporphyrin III + 2 H(+) = coproporphyrin III + Fe(2+)</text>
        <dbReference type="Rhea" id="RHEA:49572"/>
        <dbReference type="ChEBI" id="CHEBI:15378"/>
        <dbReference type="ChEBI" id="CHEBI:29033"/>
        <dbReference type="ChEBI" id="CHEBI:68438"/>
        <dbReference type="ChEBI" id="CHEBI:131725"/>
        <dbReference type="EC" id="4.99.1.9"/>
    </reaction>
    <physiologicalReaction direction="right-to-left" evidence="6">
        <dbReference type="Rhea" id="RHEA:49574"/>
    </physiologicalReaction>
</comment>
<keyword evidence="4 7" id="KW-0456">Lyase</keyword>
<dbReference type="HAMAP" id="MF_00323">
    <property type="entry name" value="Ferrochelatase"/>
    <property type="match status" value="1"/>
</dbReference>
<dbReference type="EC" id="4.98.1.1" evidence="7 8"/>
<feature type="binding site" evidence="7">
    <location>
        <position position="219"/>
    </location>
    <ligand>
        <name>Fe(2+)</name>
        <dbReference type="ChEBI" id="CHEBI:29033"/>
    </ligand>
</feature>
<dbReference type="PANTHER" id="PTHR11108:SF1">
    <property type="entry name" value="FERROCHELATASE, MITOCHONDRIAL"/>
    <property type="match status" value="1"/>
</dbReference>
<dbReference type="CDD" id="cd03411">
    <property type="entry name" value="Ferrochelatase_N"/>
    <property type="match status" value="1"/>
</dbReference>
<evidence type="ECO:0000256" key="3">
    <source>
        <dbReference type="ARBA" id="ARBA00023133"/>
    </source>
</evidence>
<keyword evidence="3 7" id="KW-0350">Heme biosynthesis</keyword>
<evidence type="ECO:0000313" key="10">
    <source>
        <dbReference type="Proteomes" id="UP000765160"/>
    </source>
</evidence>
<comment type="pathway">
    <text evidence="7 8">Porphyrin-containing compound metabolism; protoheme biosynthesis; protoheme from protoporphyrin-IX: step 1/1.</text>
</comment>
<comment type="subcellular location">
    <subcellularLocation>
        <location evidence="7 8">Cytoplasm</location>
    </subcellularLocation>
</comment>
<dbReference type="RefSeq" id="WP_168050115.1">
    <property type="nucleotide sequence ID" value="NZ_JAATJR010000003.1"/>
</dbReference>
<evidence type="ECO:0000256" key="1">
    <source>
        <dbReference type="ARBA" id="ARBA00007718"/>
    </source>
</evidence>
<proteinExistence type="inferred from homology"/>
<sequence length="393" mass="42808">MDLPAQTVPAPAASASRKRLAVVLLNLGGPDAPESIRPFLVNLFTDPAILRVPGFIRPWLGRLIAWRRTRPATENYAILGGKSPLLELTIAQGQALEALLNKDGLNADSVEEVKCFTAMRYWHPMSDETAAAVKAWGPDEVILLPLYPQYSTTTTGSSALAWIKAAARAKLEVPTTIICCFHSHPGFASSTAEIVRGAWDKARSELDPAIPLRVLFSAHGLPESIVKAGDPYQWQVEQTVAGVVARLDLPDLDHVVCFQSRVTPQKWIGPSTEDELERAGHDKVAVLVVPIAFTSEHSETLVELDVEYREEAEKLHVPGYFRAPAQNSHPGFIGALADLVRHGRTSNRTLCSFAGPRQCPKNHKDCPHAALIGRLEAMPGTPVERTARARTAA</sequence>
<dbReference type="InterPro" id="IPR033659">
    <property type="entry name" value="Ferrochelatase_N"/>
</dbReference>
<comment type="catalytic activity">
    <reaction evidence="7 8">
        <text>heme b + 2 H(+) = protoporphyrin IX + Fe(2+)</text>
        <dbReference type="Rhea" id="RHEA:22584"/>
        <dbReference type="ChEBI" id="CHEBI:15378"/>
        <dbReference type="ChEBI" id="CHEBI:29033"/>
        <dbReference type="ChEBI" id="CHEBI:57306"/>
        <dbReference type="ChEBI" id="CHEBI:60344"/>
        <dbReference type="EC" id="4.98.1.1"/>
    </reaction>
</comment>
<evidence type="ECO:0000256" key="6">
    <source>
        <dbReference type="ARBA" id="ARBA00024536"/>
    </source>
</evidence>
<dbReference type="EMBL" id="JAAVTX010000003">
    <property type="protein sequence ID" value="NKE45611.1"/>
    <property type="molecule type" value="Genomic_DNA"/>
</dbReference>
<feature type="binding site" evidence="7">
    <location>
        <position position="299"/>
    </location>
    <ligand>
        <name>Fe(2+)</name>
        <dbReference type="ChEBI" id="CHEBI:29033"/>
    </ligand>
</feature>
<evidence type="ECO:0000256" key="5">
    <source>
        <dbReference type="ARBA" id="ARBA00023244"/>
    </source>
</evidence>
<dbReference type="Pfam" id="PF00762">
    <property type="entry name" value="Ferrochelatase"/>
    <property type="match status" value="1"/>
</dbReference>
<name>A0ABX1EZT4_9PROT</name>
<evidence type="ECO:0000256" key="2">
    <source>
        <dbReference type="ARBA" id="ARBA00023004"/>
    </source>
</evidence>
<dbReference type="Proteomes" id="UP000765160">
    <property type="component" value="Unassembled WGS sequence"/>
</dbReference>
<dbReference type="SUPFAM" id="SSF53800">
    <property type="entry name" value="Chelatase"/>
    <property type="match status" value="1"/>
</dbReference>
<keyword evidence="10" id="KW-1185">Reference proteome</keyword>
<protein>
    <recommendedName>
        <fullName evidence="7 8">Ferrochelatase</fullName>
        <ecNumber evidence="7 8">4.98.1.1</ecNumber>
    </recommendedName>
    <alternativeName>
        <fullName evidence="7">Heme synthase</fullName>
    </alternativeName>
    <alternativeName>
        <fullName evidence="7">Protoheme ferro-lyase</fullName>
    </alternativeName>
</protein>
<evidence type="ECO:0000313" key="9">
    <source>
        <dbReference type="EMBL" id="NKE45611.1"/>
    </source>
</evidence>
<comment type="caution">
    <text evidence="9">The sequence shown here is derived from an EMBL/GenBank/DDBJ whole genome shotgun (WGS) entry which is preliminary data.</text>
</comment>
<reference evidence="9 10" key="1">
    <citation type="submission" date="2020-03" db="EMBL/GenBank/DDBJ databases">
        <title>Roseomonas selenitidurans sp. nov. isolated from soil.</title>
        <authorList>
            <person name="Liu H."/>
        </authorList>
    </citation>
    <scope>NUCLEOTIDE SEQUENCE [LARGE SCALE GENOMIC DNA]</scope>
    <source>
        <strain evidence="9 10">JCM 15073</strain>
    </source>
</reference>
<keyword evidence="5 7" id="KW-0627">Porphyrin biosynthesis</keyword>
<dbReference type="GO" id="GO:0016829">
    <property type="term" value="F:lyase activity"/>
    <property type="evidence" value="ECO:0007669"/>
    <property type="project" value="UniProtKB-KW"/>
</dbReference>
<dbReference type="InterPro" id="IPR001015">
    <property type="entry name" value="Ferrochelatase"/>
</dbReference>
<dbReference type="InterPro" id="IPR019772">
    <property type="entry name" value="Ferrochelatase_AS"/>
</dbReference>
<evidence type="ECO:0000256" key="7">
    <source>
        <dbReference type="HAMAP-Rule" id="MF_00323"/>
    </source>
</evidence>
<dbReference type="InterPro" id="IPR033644">
    <property type="entry name" value="Ferrochelatase_C"/>
</dbReference>
<dbReference type="NCBIfam" id="TIGR00109">
    <property type="entry name" value="hemH"/>
    <property type="match status" value="1"/>
</dbReference>
<keyword evidence="7" id="KW-0479">Metal-binding</keyword>
<keyword evidence="2 7" id="KW-0408">Iron</keyword>
<evidence type="ECO:0000256" key="4">
    <source>
        <dbReference type="ARBA" id="ARBA00023239"/>
    </source>
</evidence>
<dbReference type="Gene3D" id="3.40.50.1400">
    <property type="match status" value="2"/>
</dbReference>
<comment type="function">
    <text evidence="7 8">Catalyzes the ferrous insertion into protoporphyrin IX.</text>
</comment>
<dbReference type="PROSITE" id="PS00534">
    <property type="entry name" value="FERROCHELATASE"/>
    <property type="match status" value="1"/>
</dbReference>
<keyword evidence="7 8" id="KW-0963">Cytoplasm</keyword>
<organism evidence="9 10">
    <name type="scientific">Falsiroseomonas frigidaquae</name>
    <dbReference type="NCBI Taxonomy" id="487318"/>
    <lineage>
        <taxon>Bacteria</taxon>
        <taxon>Pseudomonadati</taxon>
        <taxon>Pseudomonadota</taxon>
        <taxon>Alphaproteobacteria</taxon>
        <taxon>Acetobacterales</taxon>
        <taxon>Roseomonadaceae</taxon>
        <taxon>Falsiroseomonas</taxon>
    </lineage>
</organism>
<gene>
    <name evidence="7 9" type="primary">hemH</name>
    <name evidence="9" type="ORF">HB662_12550</name>
</gene>
<evidence type="ECO:0000256" key="8">
    <source>
        <dbReference type="RuleBase" id="RU000607"/>
    </source>
</evidence>
<dbReference type="CDD" id="cd00419">
    <property type="entry name" value="Ferrochelatase_C"/>
    <property type="match status" value="1"/>
</dbReference>
<comment type="similarity">
    <text evidence="1 7 8">Belongs to the ferrochelatase family.</text>
</comment>
<accession>A0ABX1EZT4</accession>
<dbReference type="PANTHER" id="PTHR11108">
    <property type="entry name" value="FERROCHELATASE"/>
    <property type="match status" value="1"/>
</dbReference>